<keyword evidence="4" id="KW-1185">Reference proteome</keyword>
<feature type="chain" id="PRO_5047286365" description="DUF5648 domain-containing protein" evidence="1">
    <location>
        <begin position="19"/>
        <end position="184"/>
    </location>
</feature>
<comment type="caution">
    <text evidence="3">The sequence shown here is derived from an EMBL/GenBank/DDBJ whole genome shotgun (WGS) entry which is preliminary data.</text>
</comment>
<dbReference type="EMBL" id="JASNQZ010000007">
    <property type="protein sequence ID" value="KAL0954685.1"/>
    <property type="molecule type" value="Genomic_DNA"/>
</dbReference>
<keyword evidence="1" id="KW-0732">Signal</keyword>
<feature type="domain" description="DUF5648" evidence="2">
    <location>
        <begin position="50"/>
        <end position="129"/>
    </location>
</feature>
<evidence type="ECO:0000313" key="4">
    <source>
        <dbReference type="Proteomes" id="UP001556367"/>
    </source>
</evidence>
<dbReference type="Pfam" id="PF18885">
    <property type="entry name" value="DUF5648"/>
    <property type="match status" value="2"/>
</dbReference>
<organism evidence="3 4">
    <name type="scientific">Hohenbuehelia grisea</name>
    <dbReference type="NCBI Taxonomy" id="104357"/>
    <lineage>
        <taxon>Eukaryota</taxon>
        <taxon>Fungi</taxon>
        <taxon>Dikarya</taxon>
        <taxon>Basidiomycota</taxon>
        <taxon>Agaricomycotina</taxon>
        <taxon>Agaricomycetes</taxon>
        <taxon>Agaricomycetidae</taxon>
        <taxon>Agaricales</taxon>
        <taxon>Pleurotineae</taxon>
        <taxon>Pleurotaceae</taxon>
        <taxon>Hohenbuehelia</taxon>
    </lineage>
</organism>
<feature type="signal peptide" evidence="1">
    <location>
        <begin position="1"/>
        <end position="18"/>
    </location>
</feature>
<gene>
    <name evidence="3" type="ORF">HGRIS_003635</name>
</gene>
<evidence type="ECO:0000313" key="3">
    <source>
        <dbReference type="EMBL" id="KAL0954685.1"/>
    </source>
</evidence>
<proteinExistence type="predicted"/>
<protein>
    <recommendedName>
        <fullName evidence="2">DUF5648 domain-containing protein</fullName>
    </recommendedName>
</protein>
<name>A0ABR3JHS1_9AGAR</name>
<dbReference type="Proteomes" id="UP001556367">
    <property type="component" value="Unassembled WGS sequence"/>
</dbReference>
<accession>A0ABR3JHS1</accession>
<dbReference type="InterPro" id="IPR043708">
    <property type="entry name" value="DUF5648"/>
</dbReference>
<feature type="domain" description="DUF5648" evidence="2">
    <location>
        <begin position="145"/>
        <end position="182"/>
    </location>
</feature>
<evidence type="ECO:0000256" key="1">
    <source>
        <dbReference type="SAM" id="SignalP"/>
    </source>
</evidence>
<reference evidence="4" key="1">
    <citation type="submission" date="2024-06" db="EMBL/GenBank/DDBJ databases">
        <title>Multi-omics analyses provide insights into the biosynthesis of the anticancer antibiotic pleurotin in Hohenbuehelia grisea.</title>
        <authorList>
            <person name="Weaver J.A."/>
            <person name="Alberti F."/>
        </authorList>
    </citation>
    <scope>NUCLEOTIDE SEQUENCE [LARGE SCALE GENOMIC DNA]</scope>
    <source>
        <strain evidence="4">T-177</strain>
    </source>
</reference>
<evidence type="ECO:0000259" key="2">
    <source>
        <dbReference type="Pfam" id="PF18885"/>
    </source>
</evidence>
<sequence>MKVTLFATVILATILASAANVKEAREPMPVRGCPDKKQTIILARGISGGRDHFYATDFSEFSDPVVVRDTSRDAGRVFPSDATDFINTTPLNRYYSSEVDDHYYSTTRTDATISIHGTTYDLEGPEAYVLTDLGYQSCIKAGVNVKPFIRFYSSAKKDHLYSTDRNEGRLAGYEWEGVSGYIFA</sequence>